<accession>A0A4S8HTT6</accession>
<dbReference type="AlphaFoldDB" id="A0A4S8HTT6"/>
<proteinExistence type="predicted"/>
<evidence type="ECO:0000313" key="2">
    <source>
        <dbReference type="Proteomes" id="UP000306918"/>
    </source>
</evidence>
<keyword evidence="2" id="KW-1185">Reference proteome</keyword>
<reference evidence="1 2" key="1">
    <citation type="submission" date="2019-04" db="EMBL/GenBank/DDBJ databases">
        <title>Niastella caeni sp. nov., isolated from activated sludge.</title>
        <authorList>
            <person name="Sheng M."/>
        </authorList>
    </citation>
    <scope>NUCLEOTIDE SEQUENCE [LARGE SCALE GENOMIC DNA]</scope>
    <source>
        <strain evidence="1 2">HX-2-15</strain>
    </source>
</reference>
<dbReference type="EMBL" id="STFF01000004">
    <property type="protein sequence ID" value="THU38461.1"/>
    <property type="molecule type" value="Genomic_DNA"/>
</dbReference>
<dbReference type="OrthoDB" id="5956371at2"/>
<evidence type="ECO:0000313" key="1">
    <source>
        <dbReference type="EMBL" id="THU38461.1"/>
    </source>
</evidence>
<gene>
    <name evidence="1" type="ORF">FAM09_17490</name>
</gene>
<organism evidence="1 2">
    <name type="scientific">Niastella caeni</name>
    <dbReference type="NCBI Taxonomy" id="2569763"/>
    <lineage>
        <taxon>Bacteria</taxon>
        <taxon>Pseudomonadati</taxon>
        <taxon>Bacteroidota</taxon>
        <taxon>Chitinophagia</taxon>
        <taxon>Chitinophagales</taxon>
        <taxon>Chitinophagaceae</taxon>
        <taxon>Niastella</taxon>
    </lineage>
</organism>
<comment type="caution">
    <text evidence="1">The sequence shown here is derived from an EMBL/GenBank/DDBJ whole genome shotgun (WGS) entry which is preliminary data.</text>
</comment>
<sequence length="171" mass="19641">MNSSIETFKQLLARSEIRLSEDQLSIILEITSRVSTDVTFRNDLMAAIQDEERLRLLSMSEILSEEAYNHKSEAYLEAALILHVIENFKWDARENSIYLAVIWYVAKKLGIDAKKLFNKVVDFSSAESGKHLLEFVNGPDYIKDLRSMGLKATLDSNDKISFEQLPPPWKK</sequence>
<dbReference type="RefSeq" id="WP_136578415.1">
    <property type="nucleotide sequence ID" value="NZ_STFF01000004.1"/>
</dbReference>
<protein>
    <submittedName>
        <fullName evidence="1">Uncharacterized protein</fullName>
    </submittedName>
</protein>
<name>A0A4S8HTT6_9BACT</name>
<dbReference type="Proteomes" id="UP000306918">
    <property type="component" value="Unassembled WGS sequence"/>
</dbReference>